<dbReference type="Proteomes" id="UP000193866">
    <property type="component" value="Unassembled WGS sequence"/>
</dbReference>
<dbReference type="AlphaFoldDB" id="A0A1X1YHA7"/>
<name>A0A1X1YHA7_9MYCO</name>
<protein>
    <submittedName>
        <fullName evidence="1">Mesaconyl-CoA isomerase</fullName>
    </submittedName>
</protein>
<dbReference type="SUPFAM" id="SSF89796">
    <property type="entry name" value="CoA-transferase family III (CaiB/BaiF)"/>
    <property type="match status" value="1"/>
</dbReference>
<reference evidence="1 2" key="1">
    <citation type="submission" date="2016-01" db="EMBL/GenBank/DDBJ databases">
        <title>The new phylogeny of the genus Mycobacterium.</title>
        <authorList>
            <person name="Tarcisio F."/>
            <person name="Conor M."/>
            <person name="Antonella G."/>
            <person name="Elisabetta G."/>
            <person name="Giulia F.S."/>
            <person name="Sara T."/>
            <person name="Anna F."/>
            <person name="Clotilde B."/>
            <person name="Roberto B."/>
            <person name="Veronica D.S."/>
            <person name="Fabio R."/>
            <person name="Monica P."/>
            <person name="Olivier J."/>
            <person name="Enrico T."/>
            <person name="Nicola S."/>
        </authorList>
    </citation>
    <scope>NUCLEOTIDE SEQUENCE [LARGE SCALE GENOMIC DNA]</scope>
    <source>
        <strain evidence="1 2">DSM 45394</strain>
    </source>
</reference>
<dbReference type="PANTHER" id="PTHR48228:SF5">
    <property type="entry name" value="ALPHA-METHYLACYL-COA RACEMASE"/>
    <property type="match status" value="1"/>
</dbReference>
<dbReference type="Gene3D" id="3.30.1540.10">
    <property type="entry name" value="formyl-coa transferase, domain 3"/>
    <property type="match status" value="1"/>
</dbReference>
<dbReference type="RefSeq" id="WP_085265121.1">
    <property type="nucleotide sequence ID" value="NZ_LQPG01000022.1"/>
</dbReference>
<proteinExistence type="predicted"/>
<comment type="caution">
    <text evidence="1">The sequence shown here is derived from an EMBL/GenBank/DDBJ whole genome shotgun (WGS) entry which is preliminary data.</text>
</comment>
<dbReference type="OrthoDB" id="9797653at2"/>
<dbReference type="InterPro" id="IPR023606">
    <property type="entry name" value="CoA-Trfase_III_dom_1_sf"/>
</dbReference>
<accession>A0A1X1YHA7</accession>
<sequence>MRATAGPLGAAGAPLAGVRVIEIASFVAVPLAGMTLAQLGADVVRIDPVGGAADYRRWPVTDDGTSIYWTGLNKGKRSVVADLRSPEGQRVVQRLIADSGVLLTNMAGRQWLSFETLVADRPDLIHLEVLGRADGSTAVDYTINAGVGFPLVTGPADYSAPINHVLPAWDIACGLHAALDVTAALRRRDQTGQGCRIRLALEDVALGTASALGFLTEAMVNGAERERSGNVVYGTYGQSFTSADGVSFMVVTLTDRHFRDLAELTGSTKVLAALAQARDIDFSDEGQRYRHRDLLSGLFSGWFTERPAAQVEAALAGTSLLWDRYRSFAEVAADERLRDNPMFATLHQPRVGEYLAAGLPASIDGAHPPAVAAPALGAHTQQVLADRLGMSTDEIGRLCQSGAVATD</sequence>
<dbReference type="InterPro" id="IPR044855">
    <property type="entry name" value="CoA-Trfase_III_dom3_sf"/>
</dbReference>
<keyword evidence="1" id="KW-0413">Isomerase</keyword>
<dbReference type="PANTHER" id="PTHR48228">
    <property type="entry name" value="SUCCINYL-COA--D-CITRAMALATE COA-TRANSFERASE"/>
    <property type="match status" value="1"/>
</dbReference>
<dbReference type="GO" id="GO:0016853">
    <property type="term" value="F:isomerase activity"/>
    <property type="evidence" value="ECO:0007669"/>
    <property type="project" value="UniProtKB-KW"/>
</dbReference>
<dbReference type="EMBL" id="LQPG01000022">
    <property type="protein sequence ID" value="ORW10489.1"/>
    <property type="molecule type" value="Genomic_DNA"/>
</dbReference>
<dbReference type="InterPro" id="IPR050509">
    <property type="entry name" value="CoA-transferase_III"/>
</dbReference>
<dbReference type="Pfam" id="PF02515">
    <property type="entry name" value="CoA_transf_3"/>
    <property type="match status" value="1"/>
</dbReference>
<dbReference type="Gene3D" id="3.40.50.10540">
    <property type="entry name" value="Crotonobetainyl-coa:carnitine coa-transferase, domain 1"/>
    <property type="match status" value="1"/>
</dbReference>
<dbReference type="STRING" id="1108812.AWC16_14060"/>
<evidence type="ECO:0000313" key="2">
    <source>
        <dbReference type="Proteomes" id="UP000193866"/>
    </source>
</evidence>
<keyword evidence="2" id="KW-1185">Reference proteome</keyword>
<organism evidence="1 2">
    <name type="scientific">Mycolicibacter longobardus</name>
    <dbReference type="NCBI Taxonomy" id="1108812"/>
    <lineage>
        <taxon>Bacteria</taxon>
        <taxon>Bacillati</taxon>
        <taxon>Actinomycetota</taxon>
        <taxon>Actinomycetes</taxon>
        <taxon>Mycobacteriales</taxon>
        <taxon>Mycobacteriaceae</taxon>
        <taxon>Mycolicibacter</taxon>
    </lineage>
</organism>
<dbReference type="InterPro" id="IPR003673">
    <property type="entry name" value="CoA-Trfase_fam_III"/>
</dbReference>
<gene>
    <name evidence="1" type="ORF">AWC16_14060</name>
</gene>
<evidence type="ECO:0000313" key="1">
    <source>
        <dbReference type="EMBL" id="ORW10489.1"/>
    </source>
</evidence>